<sequence length="372" mass="40176">MKPVLLEHPPKLPSCPSNPEMQNCKRSAYFGLNSQENTSNLDYQGVRDHQKTNQQKPHVNPTVVSKQKGRMGLKSTPGGGEIIQVEGGHIIRAMGRKDRHSKVFTAKGPRDRRVRLAAHTAIQFYDVQDRLGFDRPSKAVDWLIKKAKASIDKLAELPPWDPTVGNNNVQGSTEAPVADHTGSSSYQMHTSTVPQDVGGCMRSFFPTTSGEINHMSFQSYPDGLISRGSSQSQDLCLSLHTVQEPGTGTHSGHEEALYPGPGFDGGSSGWAQHHDVARFTRMMGWAHGGGGEGRGGIMFNPPPSVPQQAYLLQRGTLQSSFSTFLGPGVGHGSESFMGFCNPSQFQDQLHGGASMSNRASSSSLSPDGSSQH</sequence>
<dbReference type="InterPro" id="IPR005333">
    <property type="entry name" value="Transcription_factor_TCP"/>
</dbReference>
<feature type="compositionally biased region" description="Low complexity" evidence="6">
    <location>
        <begin position="354"/>
        <end position="372"/>
    </location>
</feature>
<evidence type="ECO:0000256" key="4">
    <source>
        <dbReference type="ARBA" id="ARBA00023163"/>
    </source>
</evidence>
<evidence type="ECO:0000256" key="3">
    <source>
        <dbReference type="ARBA" id="ARBA00023125"/>
    </source>
</evidence>
<accession>A0A9Q1K1V9</accession>
<feature type="region of interest" description="Disordered" evidence="6">
    <location>
        <begin position="171"/>
        <end position="191"/>
    </location>
</feature>
<feature type="region of interest" description="Disordered" evidence="6">
    <location>
        <begin position="1"/>
        <end position="20"/>
    </location>
</feature>
<dbReference type="InterPro" id="IPR017887">
    <property type="entry name" value="TF_TCP_subgr"/>
</dbReference>
<dbReference type="PROSITE" id="PS51369">
    <property type="entry name" value="TCP"/>
    <property type="match status" value="1"/>
</dbReference>
<feature type="compositionally biased region" description="Polar residues" evidence="6">
    <location>
        <begin position="181"/>
        <end position="191"/>
    </location>
</feature>
<dbReference type="PANTHER" id="PTHR31072">
    <property type="entry name" value="TRANSCRIPTION FACTOR TCP4-RELATED"/>
    <property type="match status" value="1"/>
</dbReference>
<keyword evidence="4" id="KW-0804">Transcription</keyword>
<evidence type="ECO:0000313" key="9">
    <source>
        <dbReference type="Proteomes" id="UP001153076"/>
    </source>
</evidence>
<evidence type="ECO:0000259" key="7">
    <source>
        <dbReference type="PROSITE" id="PS51369"/>
    </source>
</evidence>
<dbReference type="Proteomes" id="UP001153076">
    <property type="component" value="Unassembled WGS sequence"/>
</dbReference>
<keyword evidence="3" id="KW-0238">DNA-binding</keyword>
<comment type="subcellular location">
    <subcellularLocation>
        <location evidence="1">Nucleus</location>
    </subcellularLocation>
</comment>
<feature type="region of interest" description="Disordered" evidence="6">
    <location>
        <begin position="242"/>
        <end position="271"/>
    </location>
</feature>
<keyword evidence="2" id="KW-0805">Transcription regulation</keyword>
<dbReference type="GO" id="GO:0043565">
    <property type="term" value="F:sequence-specific DNA binding"/>
    <property type="evidence" value="ECO:0007669"/>
    <property type="project" value="TreeGrafter"/>
</dbReference>
<feature type="region of interest" description="Disordered" evidence="6">
    <location>
        <begin position="347"/>
        <end position="372"/>
    </location>
</feature>
<evidence type="ECO:0000313" key="8">
    <source>
        <dbReference type="EMBL" id="KAJ8435626.1"/>
    </source>
</evidence>
<protein>
    <recommendedName>
        <fullName evidence="7">TCP domain-containing protein</fullName>
    </recommendedName>
</protein>
<feature type="domain" description="TCP" evidence="7">
    <location>
        <begin position="96"/>
        <end position="154"/>
    </location>
</feature>
<dbReference type="OrthoDB" id="1927134at2759"/>
<evidence type="ECO:0000256" key="6">
    <source>
        <dbReference type="SAM" id="MobiDB-lite"/>
    </source>
</evidence>
<comment type="caution">
    <text evidence="8">The sequence shown here is derived from an EMBL/GenBank/DDBJ whole genome shotgun (WGS) entry which is preliminary data.</text>
</comment>
<proteinExistence type="predicted"/>
<dbReference type="GO" id="GO:0005634">
    <property type="term" value="C:nucleus"/>
    <property type="evidence" value="ECO:0007669"/>
    <property type="project" value="UniProtKB-SubCell"/>
</dbReference>
<evidence type="ECO:0000256" key="2">
    <source>
        <dbReference type="ARBA" id="ARBA00023015"/>
    </source>
</evidence>
<dbReference type="EMBL" id="JAKOGI010000400">
    <property type="protein sequence ID" value="KAJ8435626.1"/>
    <property type="molecule type" value="Genomic_DNA"/>
</dbReference>
<dbReference type="Pfam" id="PF03634">
    <property type="entry name" value="TCP"/>
    <property type="match status" value="1"/>
</dbReference>
<reference evidence="8" key="1">
    <citation type="submission" date="2022-04" db="EMBL/GenBank/DDBJ databases">
        <title>Carnegiea gigantea Genome sequencing and assembly v2.</title>
        <authorList>
            <person name="Copetti D."/>
            <person name="Sanderson M.J."/>
            <person name="Burquez A."/>
            <person name="Wojciechowski M.F."/>
        </authorList>
    </citation>
    <scope>NUCLEOTIDE SEQUENCE</scope>
    <source>
        <strain evidence="8">SGP5-SGP5p</strain>
        <tissue evidence="8">Aerial part</tissue>
    </source>
</reference>
<organism evidence="8 9">
    <name type="scientific">Carnegiea gigantea</name>
    <dbReference type="NCBI Taxonomy" id="171969"/>
    <lineage>
        <taxon>Eukaryota</taxon>
        <taxon>Viridiplantae</taxon>
        <taxon>Streptophyta</taxon>
        <taxon>Embryophyta</taxon>
        <taxon>Tracheophyta</taxon>
        <taxon>Spermatophyta</taxon>
        <taxon>Magnoliopsida</taxon>
        <taxon>eudicotyledons</taxon>
        <taxon>Gunneridae</taxon>
        <taxon>Pentapetalae</taxon>
        <taxon>Caryophyllales</taxon>
        <taxon>Cactineae</taxon>
        <taxon>Cactaceae</taxon>
        <taxon>Cactoideae</taxon>
        <taxon>Echinocereeae</taxon>
        <taxon>Carnegiea</taxon>
    </lineage>
</organism>
<evidence type="ECO:0000256" key="5">
    <source>
        <dbReference type="ARBA" id="ARBA00023242"/>
    </source>
</evidence>
<evidence type="ECO:0000256" key="1">
    <source>
        <dbReference type="ARBA" id="ARBA00004123"/>
    </source>
</evidence>
<gene>
    <name evidence="8" type="ORF">Cgig2_012280</name>
</gene>
<name>A0A9Q1K1V9_9CARY</name>
<keyword evidence="9" id="KW-1185">Reference proteome</keyword>
<dbReference type="GO" id="GO:0003700">
    <property type="term" value="F:DNA-binding transcription factor activity"/>
    <property type="evidence" value="ECO:0007669"/>
    <property type="project" value="InterPro"/>
</dbReference>
<dbReference type="PANTHER" id="PTHR31072:SF276">
    <property type="entry name" value="SAP DOMAIN-CONTAINING PROTEIN"/>
    <property type="match status" value="1"/>
</dbReference>
<dbReference type="AlphaFoldDB" id="A0A9Q1K1V9"/>
<keyword evidence="5" id="KW-0539">Nucleus</keyword>